<dbReference type="GO" id="GO:0000719">
    <property type="term" value="P:photoreactive repair"/>
    <property type="evidence" value="ECO:0007669"/>
    <property type="project" value="TreeGrafter"/>
</dbReference>
<name>A0AAX4PF37_9CHLO</name>
<dbReference type="InterPro" id="IPR036155">
    <property type="entry name" value="Crypto/Photolyase_N_sf"/>
</dbReference>
<dbReference type="InterPro" id="IPR014729">
    <property type="entry name" value="Rossmann-like_a/b/a_fold"/>
</dbReference>
<dbReference type="SUPFAM" id="SSF48173">
    <property type="entry name" value="Cryptochrome/photolyase FAD-binding domain"/>
    <property type="match status" value="1"/>
</dbReference>
<protein>
    <submittedName>
        <fullName evidence="3">Deoxyribodipyrimidine photo-lyase</fullName>
    </submittedName>
</protein>
<proteinExistence type="predicted"/>
<reference evidence="3 4" key="1">
    <citation type="submission" date="2024-03" db="EMBL/GenBank/DDBJ databases">
        <title>Complete genome sequence of the green alga Chloropicon roscoffensis RCC1871.</title>
        <authorList>
            <person name="Lemieux C."/>
            <person name="Pombert J.-F."/>
            <person name="Otis C."/>
            <person name="Turmel M."/>
        </authorList>
    </citation>
    <scope>NUCLEOTIDE SEQUENCE [LARGE SCALE GENOMIC DNA]</scope>
    <source>
        <strain evidence="3 4">RCC1871</strain>
    </source>
</reference>
<dbReference type="InterPro" id="IPR006050">
    <property type="entry name" value="DNA_photolyase_N"/>
</dbReference>
<dbReference type="PANTHER" id="PTHR10211:SF0">
    <property type="entry name" value="DEOXYRIBODIPYRIMIDINE PHOTO-LYASE"/>
    <property type="match status" value="1"/>
</dbReference>
<feature type="domain" description="Photolyase/cryptochrome alpha/beta" evidence="2">
    <location>
        <begin position="72"/>
        <end position="193"/>
    </location>
</feature>
<accession>A0AAX4PF37</accession>
<dbReference type="Gene3D" id="1.10.579.10">
    <property type="entry name" value="DNA Cyclobutane Dipyrimidine Photolyase, subunit A, domain 3"/>
    <property type="match status" value="1"/>
</dbReference>
<dbReference type="Gene3D" id="3.40.50.620">
    <property type="entry name" value="HUPs"/>
    <property type="match status" value="1"/>
</dbReference>
<dbReference type="EMBL" id="CP151510">
    <property type="protein sequence ID" value="WZN64872.1"/>
    <property type="molecule type" value="Genomic_DNA"/>
</dbReference>
<dbReference type="InterPro" id="IPR036134">
    <property type="entry name" value="Crypto/Photolyase_FAD-like_sf"/>
</dbReference>
<evidence type="ECO:0000256" key="1">
    <source>
        <dbReference type="SAM" id="MobiDB-lite"/>
    </source>
</evidence>
<dbReference type="Proteomes" id="UP001472866">
    <property type="component" value="Chromosome 10"/>
</dbReference>
<evidence type="ECO:0000259" key="2">
    <source>
        <dbReference type="PROSITE" id="PS51645"/>
    </source>
</evidence>
<dbReference type="InterPro" id="IPR052219">
    <property type="entry name" value="Photolyase_Class-2"/>
</dbReference>
<dbReference type="PROSITE" id="PS51645">
    <property type="entry name" value="PHR_CRY_ALPHA_BETA"/>
    <property type="match status" value="1"/>
</dbReference>
<dbReference type="GO" id="GO:0003904">
    <property type="term" value="F:deoxyribodipyrimidine photo-lyase activity"/>
    <property type="evidence" value="ECO:0007669"/>
    <property type="project" value="TreeGrafter"/>
</dbReference>
<dbReference type="AlphaFoldDB" id="A0AAX4PF37"/>
<dbReference type="SUPFAM" id="SSF52425">
    <property type="entry name" value="Cryptochrome/photolyase, N-terminal domain"/>
    <property type="match status" value="1"/>
</dbReference>
<feature type="region of interest" description="Disordered" evidence="1">
    <location>
        <begin position="1"/>
        <end position="29"/>
    </location>
</feature>
<dbReference type="Pfam" id="PF00875">
    <property type="entry name" value="DNA_photolyase"/>
    <property type="match status" value="1"/>
</dbReference>
<evidence type="ECO:0000313" key="3">
    <source>
        <dbReference type="EMBL" id="WZN64872.1"/>
    </source>
</evidence>
<gene>
    <name evidence="3" type="ORF">HKI87_10g64290</name>
</gene>
<sequence>MEASDPDLRAAKRYRPDASGEDPDAAFWPHETRDGPLSSFFDVVLGERPDLRERLRVVRSAGGSPASRDAGFVLYWARGNALRTEENPALDVAKLCAQELRLPLVALFHLSEAGSTRRRHMFLLQGWKEVCEELEREGIRAVCHVARPGRRNPSYMTMACRAALVVSEEPFTNPLLEDARRVALAPGNGVAPLALVDASCVLPARLCPPGKDLRAYAFEAATKASRRARIAAAYAKVGRGGPAATPSLGLPISSDDLDDIGALVSLCHVDQAVASVSSTPGGQRHANRRWRDWIDGGGLAGYAKRRNNPLDESGSSRMSAYVNAGMVSPFRLAREGNSDHKFFQEYQTWRELGYSFVFRRPVTHNTIGCLPAWAQRTLRGRAEDGRAARLSLRDLEEGRTPEPLWNAMQVALVKTGELHNNLRMTWGKAIHHWSASPEEALERLEHLNNKYALDGSAPPSYVGILWCFGGFDSPSKRGEVPVLGSVKPKPVSAYRRVSAQALLRKHGLSSKPAGQLSVISLLQRGSR</sequence>
<dbReference type="PANTHER" id="PTHR10211">
    <property type="entry name" value="DEOXYRIBODIPYRIMIDINE PHOTOLYASE"/>
    <property type="match status" value="1"/>
</dbReference>
<keyword evidence="4" id="KW-1185">Reference proteome</keyword>
<organism evidence="3 4">
    <name type="scientific">Chloropicon roscoffensis</name>
    <dbReference type="NCBI Taxonomy" id="1461544"/>
    <lineage>
        <taxon>Eukaryota</taxon>
        <taxon>Viridiplantae</taxon>
        <taxon>Chlorophyta</taxon>
        <taxon>Chloropicophyceae</taxon>
        <taxon>Chloropicales</taxon>
        <taxon>Chloropicaceae</taxon>
        <taxon>Chloropicon</taxon>
    </lineage>
</organism>
<evidence type="ECO:0000313" key="4">
    <source>
        <dbReference type="Proteomes" id="UP001472866"/>
    </source>
</evidence>
<feature type="compositionally biased region" description="Basic and acidic residues" evidence="1">
    <location>
        <begin position="1"/>
        <end position="18"/>
    </location>
</feature>
<dbReference type="Gene3D" id="1.25.40.80">
    <property type="match status" value="1"/>
</dbReference>